<protein>
    <recommendedName>
        <fullName evidence="2">HTH cro/C1-type domain-containing protein</fullName>
    </recommendedName>
</protein>
<dbReference type="PANTHER" id="PTHR46558:SF13">
    <property type="entry name" value="HTH-TYPE TRANSCRIPTIONAL REGULATOR IMMR"/>
    <property type="match status" value="1"/>
</dbReference>
<dbReference type="RefSeq" id="WP_244386284.1">
    <property type="nucleotide sequence ID" value="NZ_AP025564.1"/>
</dbReference>
<dbReference type="InterPro" id="IPR010982">
    <property type="entry name" value="Lambda_DNA-bd_dom_sf"/>
</dbReference>
<feature type="domain" description="HTH cro/C1-type" evidence="2">
    <location>
        <begin position="6"/>
        <end position="60"/>
    </location>
</feature>
<evidence type="ECO:0000313" key="4">
    <source>
        <dbReference type="Proteomes" id="UP001320544"/>
    </source>
</evidence>
<organism evidence="3 4">
    <name type="scientific">Raoultibacter timonensis</name>
    <dbReference type="NCBI Taxonomy" id="1907662"/>
    <lineage>
        <taxon>Bacteria</taxon>
        <taxon>Bacillati</taxon>
        <taxon>Actinomycetota</taxon>
        <taxon>Coriobacteriia</taxon>
        <taxon>Eggerthellales</taxon>
        <taxon>Eggerthellaceae</taxon>
        <taxon>Raoultibacter</taxon>
    </lineage>
</organism>
<dbReference type="SUPFAM" id="SSF47413">
    <property type="entry name" value="lambda repressor-like DNA-binding domains"/>
    <property type="match status" value="1"/>
</dbReference>
<keyword evidence="4" id="KW-1185">Reference proteome</keyword>
<dbReference type="Proteomes" id="UP001320544">
    <property type="component" value="Chromosome"/>
</dbReference>
<sequence length="168" mass="17912">MVGEKLMKLRRKSGMSQQDVANALSVSRQTISNWESGSSAPDIGKAIELAALYRISLDDLVDDEIDVTVAAGSKDDGGIDTHVLKSLEGSQCRIALTSGLLMASAGFDGVVRVLEADTDWVRVEYERPRKGRAVELVDMGSVAGFQIVAPPSAEEPQKQKGGAFDGCE</sequence>
<dbReference type="Pfam" id="PF01381">
    <property type="entry name" value="HTH_3"/>
    <property type="match status" value="1"/>
</dbReference>
<accession>A0ABN6MGK9</accession>
<proteinExistence type="predicted"/>
<evidence type="ECO:0000313" key="3">
    <source>
        <dbReference type="EMBL" id="BDE97131.1"/>
    </source>
</evidence>
<dbReference type="EMBL" id="AP025564">
    <property type="protein sequence ID" value="BDE97131.1"/>
    <property type="molecule type" value="Genomic_DNA"/>
</dbReference>
<dbReference type="PROSITE" id="PS50943">
    <property type="entry name" value="HTH_CROC1"/>
    <property type="match status" value="1"/>
</dbReference>
<gene>
    <name evidence="3" type="ORF">CE91St30_24640</name>
</gene>
<dbReference type="PANTHER" id="PTHR46558">
    <property type="entry name" value="TRACRIPTIONAL REGULATORY PROTEIN-RELATED-RELATED"/>
    <property type="match status" value="1"/>
</dbReference>
<reference evidence="3 4" key="1">
    <citation type="submission" date="2022-01" db="EMBL/GenBank/DDBJ databases">
        <title>Novel bile acid biosynthetic pathways are enriched in the microbiome of centenarians.</title>
        <authorList>
            <person name="Sato Y."/>
            <person name="Atarashi K."/>
            <person name="Plichta R.D."/>
            <person name="Arai Y."/>
            <person name="Sasajima S."/>
            <person name="Kearney M.S."/>
            <person name="Suda W."/>
            <person name="Takeshita K."/>
            <person name="Sasaki T."/>
            <person name="Okamoto S."/>
            <person name="Skelly N.A."/>
            <person name="Okamura Y."/>
            <person name="Vlamakis H."/>
            <person name="Li Y."/>
            <person name="Tanoue T."/>
            <person name="Takei H."/>
            <person name="Nittono H."/>
            <person name="Narushima S."/>
            <person name="Irie J."/>
            <person name="Itoh H."/>
            <person name="Moriya K."/>
            <person name="Sugiura Y."/>
            <person name="Suematsu M."/>
            <person name="Moritoki N."/>
            <person name="Shibata S."/>
            <person name="Littman R.D."/>
            <person name="Fischbach A.M."/>
            <person name="Uwamino Y."/>
            <person name="Inoue T."/>
            <person name="Honda A."/>
            <person name="Hattori M."/>
            <person name="Murai T."/>
            <person name="Xavier J.R."/>
            <person name="Hirose N."/>
            <person name="Honda K."/>
        </authorList>
    </citation>
    <scope>NUCLEOTIDE SEQUENCE [LARGE SCALE GENOMIC DNA]</scope>
    <source>
        <strain evidence="3 4">CE91-St30</strain>
    </source>
</reference>
<dbReference type="CDD" id="cd00093">
    <property type="entry name" value="HTH_XRE"/>
    <property type="match status" value="1"/>
</dbReference>
<name>A0ABN6MGK9_9ACTN</name>
<keyword evidence="1" id="KW-0238">DNA-binding</keyword>
<dbReference type="InterPro" id="IPR001387">
    <property type="entry name" value="Cro/C1-type_HTH"/>
</dbReference>
<dbReference type="Gene3D" id="1.10.260.40">
    <property type="entry name" value="lambda repressor-like DNA-binding domains"/>
    <property type="match status" value="1"/>
</dbReference>
<dbReference type="SMART" id="SM00530">
    <property type="entry name" value="HTH_XRE"/>
    <property type="match status" value="1"/>
</dbReference>
<evidence type="ECO:0000256" key="1">
    <source>
        <dbReference type="ARBA" id="ARBA00023125"/>
    </source>
</evidence>
<evidence type="ECO:0000259" key="2">
    <source>
        <dbReference type="PROSITE" id="PS50943"/>
    </source>
</evidence>